<accession>A0A820K104</accession>
<comment type="caution">
    <text evidence="1">The sequence shown here is derived from an EMBL/GenBank/DDBJ whole genome shotgun (WGS) entry which is preliminary data.</text>
</comment>
<dbReference type="Proteomes" id="UP000663844">
    <property type="component" value="Unassembled WGS sequence"/>
</dbReference>
<proteinExistence type="predicted"/>
<evidence type="ECO:0000313" key="1">
    <source>
        <dbReference type="EMBL" id="CAF4334340.1"/>
    </source>
</evidence>
<name>A0A820K104_9BILA</name>
<gene>
    <name evidence="1" type="ORF">OXD698_LOCUS47870</name>
</gene>
<sequence>EQSSLLRSFIHLQRTYYESTIRSIRPEHVYVTKDNSLRFIAEQQQQSRMYYQAHDDSISN</sequence>
<evidence type="ECO:0000313" key="2">
    <source>
        <dbReference type="Proteomes" id="UP000663844"/>
    </source>
</evidence>
<feature type="non-terminal residue" evidence="1">
    <location>
        <position position="1"/>
    </location>
</feature>
<dbReference type="EMBL" id="CAJOAZ010019243">
    <property type="protein sequence ID" value="CAF4334340.1"/>
    <property type="molecule type" value="Genomic_DNA"/>
</dbReference>
<dbReference type="AlphaFoldDB" id="A0A820K104"/>
<organism evidence="1 2">
    <name type="scientific">Adineta steineri</name>
    <dbReference type="NCBI Taxonomy" id="433720"/>
    <lineage>
        <taxon>Eukaryota</taxon>
        <taxon>Metazoa</taxon>
        <taxon>Spiralia</taxon>
        <taxon>Gnathifera</taxon>
        <taxon>Rotifera</taxon>
        <taxon>Eurotatoria</taxon>
        <taxon>Bdelloidea</taxon>
        <taxon>Adinetida</taxon>
        <taxon>Adinetidae</taxon>
        <taxon>Adineta</taxon>
    </lineage>
</organism>
<protein>
    <submittedName>
        <fullName evidence="1">Uncharacterized protein</fullName>
    </submittedName>
</protein>
<reference evidence="1" key="1">
    <citation type="submission" date="2021-02" db="EMBL/GenBank/DDBJ databases">
        <authorList>
            <person name="Nowell W R."/>
        </authorList>
    </citation>
    <scope>NUCLEOTIDE SEQUENCE</scope>
</reference>